<protein>
    <submittedName>
        <fullName evidence="2">Uncharacterized protein</fullName>
    </submittedName>
</protein>
<keyword evidence="1" id="KW-1133">Transmembrane helix</keyword>
<evidence type="ECO:0000313" key="3">
    <source>
        <dbReference type="Proteomes" id="UP000317557"/>
    </source>
</evidence>
<name>A0A521BWL8_9BACT</name>
<accession>A0A521BWL8</accession>
<reference evidence="2 3" key="1">
    <citation type="submission" date="2017-05" db="EMBL/GenBank/DDBJ databases">
        <authorList>
            <person name="Varghese N."/>
            <person name="Submissions S."/>
        </authorList>
    </citation>
    <scope>NUCLEOTIDE SEQUENCE [LARGE SCALE GENOMIC DNA]</scope>
    <source>
        <strain evidence="2 3">DSM 21985</strain>
    </source>
</reference>
<dbReference type="AlphaFoldDB" id="A0A521BWL8"/>
<dbReference type="Proteomes" id="UP000317557">
    <property type="component" value="Unassembled WGS sequence"/>
</dbReference>
<feature type="transmembrane region" description="Helical" evidence="1">
    <location>
        <begin position="35"/>
        <end position="56"/>
    </location>
</feature>
<keyword evidence="1" id="KW-0812">Transmembrane</keyword>
<dbReference type="EMBL" id="FXTP01000003">
    <property type="protein sequence ID" value="SMO51583.1"/>
    <property type="molecule type" value="Genomic_DNA"/>
</dbReference>
<organism evidence="2 3">
    <name type="scientific">Gracilimonas mengyeensis</name>
    <dbReference type="NCBI Taxonomy" id="1302730"/>
    <lineage>
        <taxon>Bacteria</taxon>
        <taxon>Pseudomonadati</taxon>
        <taxon>Balneolota</taxon>
        <taxon>Balneolia</taxon>
        <taxon>Balneolales</taxon>
        <taxon>Balneolaceae</taxon>
        <taxon>Gracilimonas</taxon>
    </lineage>
</organism>
<keyword evidence="3" id="KW-1185">Reference proteome</keyword>
<proteinExistence type="predicted"/>
<sequence>MRQVFITSLIILGLVKIYDILLNHLSAALLSGETLSYKIGFIAGVSLLFILAVKAYKWSQKVYTRYLSVSSEC</sequence>
<keyword evidence="1" id="KW-0472">Membrane</keyword>
<gene>
    <name evidence="2" type="ORF">SAMN06265219_103165</name>
</gene>
<evidence type="ECO:0000256" key="1">
    <source>
        <dbReference type="SAM" id="Phobius"/>
    </source>
</evidence>
<evidence type="ECO:0000313" key="2">
    <source>
        <dbReference type="EMBL" id="SMO51583.1"/>
    </source>
</evidence>